<reference evidence="1 2" key="1">
    <citation type="submission" date="2015-06" db="EMBL/GenBank/DDBJ databases">
        <title>Improved classification and identification of acetic acid bacteria using matrix-assisted laser desorption/ionization time-of-flight mass spectrometry; Gluconobacter nephelii and Gluconobacter uchimurae are later heterotypic synonyms of Gluconobacter japonicus and Gluconobacter oxydans, respectively.</title>
        <authorList>
            <person name="Li L."/>
            <person name="Cleenwerck I."/>
            <person name="De Vuyst L."/>
            <person name="Vandamme P."/>
        </authorList>
    </citation>
    <scope>NUCLEOTIDE SEQUENCE [LARGE SCALE GENOMIC DNA]</scope>
    <source>
        <strain evidence="1 2">LMG 1663</strain>
    </source>
</reference>
<dbReference type="EMBL" id="LHZT01000117">
    <property type="protein sequence ID" value="KXV58015.1"/>
    <property type="molecule type" value="Genomic_DNA"/>
</dbReference>
<evidence type="ECO:0000313" key="1">
    <source>
        <dbReference type="EMBL" id="KXV58015.1"/>
    </source>
</evidence>
<sequence length="150" mass="16781">MEQLMKKILENRSAILEKRPMHMTDSVTQDAQTMARTIVKTFGAGLGVKEIIHRLASVLKISDRQAKSIYYGEPITITAEVFLRMLAAYHRNLGRLQEKAEQEAAIYRALNDEWEEKWGTSFCGGELSSFENALAEQCAEPCTIGNGLTG</sequence>
<comment type="caution">
    <text evidence="1">The sequence shown here is derived from an EMBL/GenBank/DDBJ whole genome shotgun (WGS) entry which is preliminary data.</text>
</comment>
<name>A0A149TXS1_9PROT</name>
<protein>
    <submittedName>
        <fullName evidence="1">Uncharacterized protein</fullName>
    </submittedName>
</protein>
<dbReference type="AlphaFoldDB" id="A0A149TXS1"/>
<accession>A0A149TXS1</accession>
<evidence type="ECO:0000313" key="2">
    <source>
        <dbReference type="Proteomes" id="UP000075411"/>
    </source>
</evidence>
<proteinExistence type="predicted"/>
<organism evidence="1 2">
    <name type="scientific">Acetobacter tropicalis</name>
    <dbReference type="NCBI Taxonomy" id="104102"/>
    <lineage>
        <taxon>Bacteria</taxon>
        <taxon>Pseudomonadati</taxon>
        <taxon>Pseudomonadota</taxon>
        <taxon>Alphaproteobacteria</taxon>
        <taxon>Acetobacterales</taxon>
        <taxon>Acetobacteraceae</taxon>
        <taxon>Acetobacter</taxon>
    </lineage>
</organism>
<dbReference type="Proteomes" id="UP000075411">
    <property type="component" value="Unassembled WGS sequence"/>
</dbReference>
<dbReference type="RefSeq" id="WP_061488033.1">
    <property type="nucleotide sequence ID" value="NZ_LN606600.1"/>
</dbReference>
<gene>
    <name evidence="1" type="ORF">AD947_07465</name>
</gene>
<dbReference type="PATRIC" id="fig|104102.12.peg.2302"/>